<evidence type="ECO:0000256" key="1">
    <source>
        <dbReference type="SAM" id="MobiDB-lite"/>
    </source>
</evidence>
<organism evidence="2 3">
    <name type="scientific">Syphacia muris</name>
    <dbReference type="NCBI Taxonomy" id="451379"/>
    <lineage>
        <taxon>Eukaryota</taxon>
        <taxon>Metazoa</taxon>
        <taxon>Ecdysozoa</taxon>
        <taxon>Nematoda</taxon>
        <taxon>Chromadorea</taxon>
        <taxon>Rhabditida</taxon>
        <taxon>Spirurina</taxon>
        <taxon>Oxyuridomorpha</taxon>
        <taxon>Oxyuroidea</taxon>
        <taxon>Oxyuridae</taxon>
        <taxon>Syphacia</taxon>
    </lineage>
</organism>
<feature type="compositionally biased region" description="Polar residues" evidence="1">
    <location>
        <begin position="257"/>
        <end position="272"/>
    </location>
</feature>
<proteinExistence type="predicted"/>
<name>A0A0N5AWD3_9BILA</name>
<keyword evidence="2" id="KW-1185">Reference proteome</keyword>
<dbReference type="AlphaFoldDB" id="A0A0N5AWD3"/>
<dbReference type="WBParaSite" id="SMUV_0000922901-mRNA-1">
    <property type="protein sequence ID" value="SMUV_0000922901-mRNA-1"/>
    <property type="gene ID" value="SMUV_0000922901"/>
</dbReference>
<sequence>MEQCKSRHSRPFSRGLYFMMKIKPWKLLNSSNDESGEINIDERKKRLHELCKSLSPCKQPSRKVKTSVTPNSRRKLNKQLFLSRNLRSGHKAWINYKKRLAVWNVGKARQGLTASGKDSVYLRLYFVLWHLNKLTSKTAKTVNDLGDLITKFAKSENFRKSLIKTPSGSLNGNPIEPGAKLSRKCKLVLGRLARVMSTADGYESGYEEDPVKVWNSSICECSSLNKEEYDGLSKTSISLPHETKSGLGETLSDKPVISTSNLDKAQVNSENEPGNPLPVFSKSVRRRRNFKQSK</sequence>
<evidence type="ECO:0000313" key="3">
    <source>
        <dbReference type="WBParaSite" id="SMUV_0000922901-mRNA-1"/>
    </source>
</evidence>
<accession>A0A0N5AWD3</accession>
<protein>
    <submittedName>
        <fullName evidence="3">TSL-kinase interacting protein 1-like</fullName>
    </submittedName>
</protein>
<evidence type="ECO:0000313" key="2">
    <source>
        <dbReference type="Proteomes" id="UP000046393"/>
    </source>
</evidence>
<dbReference type="Proteomes" id="UP000046393">
    <property type="component" value="Unplaced"/>
</dbReference>
<feature type="region of interest" description="Disordered" evidence="1">
    <location>
        <begin position="240"/>
        <end position="294"/>
    </location>
</feature>
<feature type="compositionally biased region" description="Basic residues" evidence="1">
    <location>
        <begin position="283"/>
        <end position="294"/>
    </location>
</feature>
<reference evidence="3" key="1">
    <citation type="submission" date="2017-02" db="UniProtKB">
        <authorList>
            <consortium name="WormBaseParasite"/>
        </authorList>
    </citation>
    <scope>IDENTIFICATION</scope>
</reference>